<evidence type="ECO:0000256" key="1">
    <source>
        <dbReference type="SAM" id="Phobius"/>
    </source>
</evidence>
<gene>
    <name evidence="2" type="ORF">B0J11DRAFT_115453</name>
</gene>
<comment type="caution">
    <text evidence="2">The sequence shown here is derived from an EMBL/GenBank/DDBJ whole genome shotgun (WGS) entry which is preliminary data.</text>
</comment>
<protein>
    <submittedName>
        <fullName evidence="2">Uncharacterized protein</fullName>
    </submittedName>
</protein>
<keyword evidence="1" id="KW-0812">Transmembrane</keyword>
<dbReference type="AlphaFoldDB" id="A0A9P9DBB8"/>
<dbReference type="EMBL" id="JAGMWT010000015">
    <property type="protein sequence ID" value="KAH7116018.1"/>
    <property type="molecule type" value="Genomic_DNA"/>
</dbReference>
<feature type="transmembrane region" description="Helical" evidence="1">
    <location>
        <begin position="81"/>
        <end position="100"/>
    </location>
</feature>
<evidence type="ECO:0000313" key="3">
    <source>
        <dbReference type="Proteomes" id="UP000700596"/>
    </source>
</evidence>
<keyword evidence="3" id="KW-1185">Reference proteome</keyword>
<proteinExistence type="predicted"/>
<keyword evidence="1" id="KW-1133">Transmembrane helix</keyword>
<name>A0A9P9DBB8_9PLEO</name>
<feature type="transmembrane region" description="Helical" evidence="1">
    <location>
        <begin position="37"/>
        <end position="60"/>
    </location>
</feature>
<organism evidence="2 3">
    <name type="scientific">Dendryphion nanum</name>
    <dbReference type="NCBI Taxonomy" id="256645"/>
    <lineage>
        <taxon>Eukaryota</taxon>
        <taxon>Fungi</taxon>
        <taxon>Dikarya</taxon>
        <taxon>Ascomycota</taxon>
        <taxon>Pezizomycotina</taxon>
        <taxon>Dothideomycetes</taxon>
        <taxon>Pleosporomycetidae</taxon>
        <taxon>Pleosporales</taxon>
        <taxon>Torulaceae</taxon>
        <taxon>Dendryphion</taxon>
    </lineage>
</organism>
<evidence type="ECO:0000313" key="2">
    <source>
        <dbReference type="EMBL" id="KAH7116018.1"/>
    </source>
</evidence>
<dbReference type="Proteomes" id="UP000700596">
    <property type="component" value="Unassembled WGS sequence"/>
</dbReference>
<accession>A0A9P9DBB8</accession>
<sequence length="116" mass="13104">MYIFQYVMWQGHVDYFDPLHTSVLLFGSATITEVCSILLSILLASLCILFLSPLFCFVALKRAFSDAGYWHCPSLMTSMGFSLSFFVSSALGIGKVHWIVHPWFRFLAYLGALFSS</sequence>
<keyword evidence="1" id="KW-0472">Membrane</keyword>
<reference evidence="2" key="1">
    <citation type="journal article" date="2021" name="Nat. Commun.">
        <title>Genetic determinants of endophytism in the Arabidopsis root mycobiome.</title>
        <authorList>
            <person name="Mesny F."/>
            <person name="Miyauchi S."/>
            <person name="Thiergart T."/>
            <person name="Pickel B."/>
            <person name="Atanasova L."/>
            <person name="Karlsson M."/>
            <person name="Huettel B."/>
            <person name="Barry K.W."/>
            <person name="Haridas S."/>
            <person name="Chen C."/>
            <person name="Bauer D."/>
            <person name="Andreopoulos W."/>
            <person name="Pangilinan J."/>
            <person name="LaButti K."/>
            <person name="Riley R."/>
            <person name="Lipzen A."/>
            <person name="Clum A."/>
            <person name="Drula E."/>
            <person name="Henrissat B."/>
            <person name="Kohler A."/>
            <person name="Grigoriev I.V."/>
            <person name="Martin F.M."/>
            <person name="Hacquard S."/>
        </authorList>
    </citation>
    <scope>NUCLEOTIDE SEQUENCE</scope>
    <source>
        <strain evidence="2">MPI-CAGE-CH-0243</strain>
    </source>
</reference>